<dbReference type="InterPro" id="IPR003293">
    <property type="entry name" value="Nudix_hydrolase6-like"/>
</dbReference>
<proteinExistence type="predicted"/>
<dbReference type="EMBL" id="JAEACU010000004">
    <property type="protein sequence ID" value="KAH7533424.1"/>
    <property type="molecule type" value="Genomic_DNA"/>
</dbReference>
<protein>
    <recommendedName>
        <fullName evidence="1">Nudix hydrolase domain-containing protein</fullName>
    </recommendedName>
</protein>
<dbReference type="GO" id="GO:0051287">
    <property type="term" value="F:NAD binding"/>
    <property type="evidence" value="ECO:0007669"/>
    <property type="project" value="TreeGrafter"/>
</dbReference>
<dbReference type="InterPro" id="IPR000086">
    <property type="entry name" value="NUDIX_hydrolase_dom"/>
</dbReference>
<accession>A0A978VK05</accession>
<dbReference type="PANTHER" id="PTHR13994:SF29">
    <property type="entry name" value="NUDIX HYDROLASE 2"/>
    <property type="match status" value="1"/>
</dbReference>
<dbReference type="InterPro" id="IPR015797">
    <property type="entry name" value="NUDIX_hydrolase-like_dom_sf"/>
</dbReference>
<dbReference type="GO" id="GO:0035529">
    <property type="term" value="F:NADH pyrophosphatase activity"/>
    <property type="evidence" value="ECO:0007669"/>
    <property type="project" value="TreeGrafter"/>
</dbReference>
<dbReference type="SUPFAM" id="SSF55811">
    <property type="entry name" value="Nudix"/>
    <property type="match status" value="1"/>
</dbReference>
<organism evidence="2 3">
    <name type="scientific">Ziziphus jujuba var. spinosa</name>
    <dbReference type="NCBI Taxonomy" id="714518"/>
    <lineage>
        <taxon>Eukaryota</taxon>
        <taxon>Viridiplantae</taxon>
        <taxon>Streptophyta</taxon>
        <taxon>Embryophyta</taxon>
        <taxon>Tracheophyta</taxon>
        <taxon>Spermatophyta</taxon>
        <taxon>Magnoliopsida</taxon>
        <taxon>eudicotyledons</taxon>
        <taxon>Gunneridae</taxon>
        <taxon>Pentapetalae</taxon>
        <taxon>rosids</taxon>
        <taxon>fabids</taxon>
        <taxon>Rosales</taxon>
        <taxon>Rhamnaceae</taxon>
        <taxon>Paliureae</taxon>
        <taxon>Ziziphus</taxon>
    </lineage>
</organism>
<gene>
    <name evidence="2" type="ORF">FEM48_Zijuj04G0129200</name>
</gene>
<evidence type="ECO:0000259" key="1">
    <source>
        <dbReference type="Pfam" id="PF00293"/>
    </source>
</evidence>
<feature type="domain" description="Nudix hydrolase" evidence="1">
    <location>
        <begin position="25"/>
        <end position="70"/>
    </location>
</feature>
<dbReference type="AlphaFoldDB" id="A0A978VK05"/>
<name>A0A978VK05_ZIZJJ</name>
<dbReference type="GO" id="GO:0047631">
    <property type="term" value="F:ADP-ribose diphosphatase activity"/>
    <property type="evidence" value="ECO:0007669"/>
    <property type="project" value="TreeGrafter"/>
</dbReference>
<evidence type="ECO:0000313" key="3">
    <source>
        <dbReference type="Proteomes" id="UP000813462"/>
    </source>
</evidence>
<dbReference type="Pfam" id="PF00293">
    <property type="entry name" value="NUDIX"/>
    <property type="match status" value="1"/>
</dbReference>
<evidence type="ECO:0000313" key="2">
    <source>
        <dbReference type="EMBL" id="KAH7533424.1"/>
    </source>
</evidence>
<dbReference type="Proteomes" id="UP000813462">
    <property type="component" value="Unassembled WGS sequence"/>
</dbReference>
<dbReference type="PANTHER" id="PTHR13994">
    <property type="entry name" value="NUDIX HYDROLASE RELATED"/>
    <property type="match status" value="1"/>
</dbReference>
<dbReference type="Gene3D" id="3.90.79.10">
    <property type="entry name" value="Nucleoside Triphosphate Pyrophosphohydrolase"/>
    <property type="match status" value="1"/>
</dbReference>
<comment type="caution">
    <text evidence="2">The sequence shown here is derived from an EMBL/GenBank/DDBJ whole genome shotgun (WGS) entry which is preliminary data.</text>
</comment>
<reference evidence="2" key="1">
    <citation type="journal article" date="2021" name="Front. Plant Sci.">
        <title>Chromosome-Scale Genome Assembly for Chinese Sour Jujube and Insights Into Its Genome Evolution and Domestication Signature.</title>
        <authorList>
            <person name="Shen L.-Y."/>
            <person name="Luo H."/>
            <person name="Wang X.-L."/>
            <person name="Wang X.-M."/>
            <person name="Qiu X.-J."/>
            <person name="Liu H."/>
            <person name="Zhou S.-S."/>
            <person name="Jia K.-H."/>
            <person name="Nie S."/>
            <person name="Bao Y.-T."/>
            <person name="Zhang R.-G."/>
            <person name="Yun Q.-Z."/>
            <person name="Chai Y.-H."/>
            <person name="Lu J.-Y."/>
            <person name="Li Y."/>
            <person name="Zhao S.-W."/>
            <person name="Mao J.-F."/>
            <person name="Jia S.-G."/>
            <person name="Mao Y.-M."/>
        </authorList>
    </citation>
    <scope>NUCLEOTIDE SEQUENCE</scope>
    <source>
        <strain evidence="2">AT0</strain>
        <tissue evidence="2">Leaf</tissue>
    </source>
</reference>
<sequence length="76" mass="8168">MLVYWIPDTIETLPVNASHRLGIGALVLVVQESRGMFSGSGVWKLPTGVTNEGEDICEATIREVKEETGAKSPGIL</sequence>